<organism evidence="5 6">
    <name type="scientific">Mesorhizobium ciceri</name>
    <dbReference type="NCBI Taxonomy" id="39645"/>
    <lineage>
        <taxon>Bacteria</taxon>
        <taxon>Pseudomonadati</taxon>
        <taxon>Pseudomonadota</taxon>
        <taxon>Alphaproteobacteria</taxon>
        <taxon>Hyphomicrobiales</taxon>
        <taxon>Phyllobacteriaceae</taxon>
        <taxon>Mesorhizobium</taxon>
    </lineage>
</organism>
<dbReference type="PANTHER" id="PTHR44942:SF4">
    <property type="entry name" value="METHYLTRANSFERASE TYPE 11 DOMAIN-CONTAINING PROTEIN"/>
    <property type="match status" value="1"/>
</dbReference>
<evidence type="ECO:0000256" key="3">
    <source>
        <dbReference type="ARBA" id="ARBA00022679"/>
    </source>
</evidence>
<keyword evidence="2 5" id="KW-0489">Methyltransferase</keyword>
<dbReference type="GO" id="GO:0008757">
    <property type="term" value="F:S-adenosylmethionine-dependent methyltransferase activity"/>
    <property type="evidence" value="ECO:0007669"/>
    <property type="project" value="InterPro"/>
</dbReference>
<dbReference type="EMBL" id="CP088147">
    <property type="protein sequence ID" value="UTU51473.1"/>
    <property type="molecule type" value="Genomic_DNA"/>
</dbReference>
<dbReference type="Gene3D" id="3.40.50.150">
    <property type="entry name" value="Vaccinia Virus protein VP39"/>
    <property type="match status" value="1"/>
</dbReference>
<comment type="similarity">
    <text evidence="1">Belongs to the methyltransferase superfamily.</text>
</comment>
<evidence type="ECO:0000256" key="1">
    <source>
        <dbReference type="ARBA" id="ARBA00008361"/>
    </source>
</evidence>
<keyword evidence="6" id="KW-1185">Reference proteome</keyword>
<reference evidence="5 6" key="1">
    <citation type="journal article" date="2022" name="Microbiol. Resour. Announc.">
        <title>Complete Genome Sequence of Mesorhizobium ciceri Strain R30, a Rhizobium Used as a Commercial Inoculant for Chickpea in Argentina.</title>
        <authorList>
            <person name="Foresto E."/>
            <person name="Revale S."/>
            <person name="Primo E."/>
            <person name="Nievas F."/>
            <person name="Carezzano E."/>
            <person name="Puente M."/>
            <person name="Alzari P."/>
            <person name="Mart M."/>
            <person name="Ben-Assaya M."/>
            <person name="Mornico D."/>
            <person name="Santoro M."/>
            <person name="Mart F."/>
            <person name="Giordano W."/>
            <person name="Bogino P."/>
        </authorList>
    </citation>
    <scope>NUCLEOTIDE SEQUENCE [LARGE SCALE GENOMIC DNA]</scope>
    <source>
        <strain evidence="5 6">R30</strain>
    </source>
</reference>
<dbReference type="InterPro" id="IPR029063">
    <property type="entry name" value="SAM-dependent_MTases_sf"/>
</dbReference>
<dbReference type="Pfam" id="PF08241">
    <property type="entry name" value="Methyltransf_11"/>
    <property type="match status" value="1"/>
</dbReference>
<gene>
    <name evidence="5" type="ORF">LRP29_29090</name>
</gene>
<dbReference type="RefSeq" id="WP_032898868.1">
    <property type="nucleotide sequence ID" value="NZ_CP088147.1"/>
</dbReference>
<dbReference type="CDD" id="cd02440">
    <property type="entry name" value="AdoMet_MTases"/>
    <property type="match status" value="1"/>
</dbReference>
<sequence length="304" mass="33015">MSVTAPKGAQRRTSVRLAVEDCMADGICAEGVLVRLALHLPPTIGAAELAEVVLKVRPADTGDAARLRKVAGLLRCKPDVFAMLRATGGAVRHERNEDETNAAVVMRLASSFDAAAAISGAASVQLASFGDEERLTATTNEIVAWLEAREFTGRERSILDIGCGIGRFERALCKSFKRMVGIDISSRMISIASEQCAALGNVELRQTSGLDLADFDDASFDCVLAVDSFPYLVLAGMAERHFEEIARVLKRPGWLALLNYSYRGSLFSDRDDIGRLAQAHQLRVLIDGEKPFRSWDGNAFLLAR</sequence>
<evidence type="ECO:0000313" key="6">
    <source>
        <dbReference type="Proteomes" id="UP001060070"/>
    </source>
</evidence>
<accession>A0AB38TA66</accession>
<dbReference type="InterPro" id="IPR051052">
    <property type="entry name" value="Diverse_substrate_MTase"/>
</dbReference>
<dbReference type="AlphaFoldDB" id="A0AB38TA66"/>
<evidence type="ECO:0000313" key="5">
    <source>
        <dbReference type="EMBL" id="UTU51473.1"/>
    </source>
</evidence>
<dbReference type="SUPFAM" id="SSF53335">
    <property type="entry name" value="S-adenosyl-L-methionine-dependent methyltransferases"/>
    <property type="match status" value="1"/>
</dbReference>
<dbReference type="PANTHER" id="PTHR44942">
    <property type="entry name" value="METHYLTRANSF_11 DOMAIN-CONTAINING PROTEIN"/>
    <property type="match status" value="1"/>
</dbReference>
<name>A0AB38TA66_9HYPH</name>
<dbReference type="Proteomes" id="UP001060070">
    <property type="component" value="Chromosome"/>
</dbReference>
<keyword evidence="3" id="KW-0808">Transferase</keyword>
<proteinExistence type="inferred from homology"/>
<evidence type="ECO:0000259" key="4">
    <source>
        <dbReference type="Pfam" id="PF08241"/>
    </source>
</evidence>
<protein>
    <submittedName>
        <fullName evidence="5">Class I SAM-dependent methyltransferase</fullName>
    </submittedName>
</protein>
<dbReference type="InterPro" id="IPR013216">
    <property type="entry name" value="Methyltransf_11"/>
</dbReference>
<feature type="domain" description="Methyltransferase type 11" evidence="4">
    <location>
        <begin position="159"/>
        <end position="256"/>
    </location>
</feature>
<evidence type="ECO:0000256" key="2">
    <source>
        <dbReference type="ARBA" id="ARBA00022603"/>
    </source>
</evidence>
<dbReference type="GO" id="GO:0032259">
    <property type="term" value="P:methylation"/>
    <property type="evidence" value="ECO:0007669"/>
    <property type="project" value="UniProtKB-KW"/>
</dbReference>